<dbReference type="PANTHER" id="PTHR44013">
    <property type="entry name" value="ZINC-TYPE ALCOHOL DEHYDROGENASE-LIKE PROTEIN C16A3.02C"/>
    <property type="match status" value="1"/>
</dbReference>
<dbReference type="Pfam" id="PF00107">
    <property type="entry name" value="ADH_zinc_N"/>
    <property type="match status" value="1"/>
</dbReference>
<dbReference type="InterPro" id="IPR011032">
    <property type="entry name" value="GroES-like_sf"/>
</dbReference>
<dbReference type="InterPro" id="IPR013154">
    <property type="entry name" value="ADH-like_N"/>
</dbReference>
<accession>A1DS54</accession>
<dbReference type="SUPFAM" id="SSF50129">
    <property type="entry name" value="GroES-like"/>
    <property type="match status" value="1"/>
</dbReference>
<feature type="domain" description="Enoyl reductase (ER)" evidence="1">
    <location>
        <begin position="8"/>
        <end position="312"/>
    </location>
</feature>
<dbReference type="EMBL" id="EF059983">
    <property type="protein sequence ID" value="ABK81657.1"/>
    <property type="molecule type" value="Genomic_DNA"/>
</dbReference>
<dbReference type="CDD" id="cd08271">
    <property type="entry name" value="MDR5"/>
    <property type="match status" value="1"/>
</dbReference>
<dbReference type="InterPro" id="IPR036291">
    <property type="entry name" value="NAD(P)-bd_dom_sf"/>
</dbReference>
<protein>
    <submittedName>
        <fullName evidence="2">dTDP-glucose 4,6-dehydratase</fullName>
    </submittedName>
</protein>
<dbReference type="GO" id="GO:0016491">
    <property type="term" value="F:oxidoreductase activity"/>
    <property type="evidence" value="ECO:0007669"/>
    <property type="project" value="InterPro"/>
</dbReference>
<evidence type="ECO:0000313" key="2">
    <source>
        <dbReference type="EMBL" id="ABK81657.1"/>
    </source>
</evidence>
<dbReference type="SUPFAM" id="SSF51735">
    <property type="entry name" value="NAD(P)-binding Rossmann-fold domains"/>
    <property type="match status" value="1"/>
</dbReference>
<dbReference type="PANTHER" id="PTHR44013:SF1">
    <property type="entry name" value="ZINC-TYPE ALCOHOL DEHYDROGENASE-LIKE PROTEIN C16A3.02C"/>
    <property type="match status" value="1"/>
</dbReference>
<dbReference type="Gene3D" id="3.40.50.720">
    <property type="entry name" value="NAD(P)-binding Rossmann-like Domain"/>
    <property type="match status" value="2"/>
</dbReference>
<reference evidence="2" key="1">
    <citation type="journal article" date="2007" name="Infect. Immun.">
        <title>The immunologically distinct O antigens from Francisella tularensis subspecies tularensis and Francisella novicida are both virulence determinants and protective antigens.</title>
        <authorList>
            <person name="Thomas R.M."/>
            <person name="Titball R.W."/>
            <person name="Oyston P.C."/>
            <person name="Griffin K."/>
            <person name="Waters E."/>
            <person name="Hitchen P.G."/>
            <person name="Michell S.L."/>
            <person name="Grice I.D."/>
            <person name="Wilson J.C."/>
            <person name="Prior J.L."/>
        </authorList>
    </citation>
    <scope>NUCLEOTIDE SEQUENCE</scope>
    <source>
        <strain evidence="2">U112</strain>
    </source>
</reference>
<proteinExistence type="predicted"/>
<dbReference type="Pfam" id="PF02719">
    <property type="entry name" value="Polysacc_synt_2"/>
    <property type="match status" value="1"/>
</dbReference>
<gene>
    <name evidence="2" type="primary">wbtA</name>
</gene>
<dbReference type="InterPro" id="IPR013149">
    <property type="entry name" value="ADH-like_C"/>
</dbReference>
<sequence>MKAISYNDKNDIFEYIEKEVPKLDKNLDVLVKVIAVGLNPVDAKINQWASMRKEPLSQWVCGLDVYGEIVEIGKEVSGWHKDDLVLYHGDMMRANGGFAEYAIQDSRTIIKASSSLTAVEQASIPCAGWTAYRAMIEKLNISKDDNVFISGGSGGVGSFAVQLAKNAGAKHIITSCSEKNFEYVKSLGATHVINYNDKNLIEKVIDYTDGYGIDKLLNTSGRSTDITLSDLLAFNGHFLELLDVVRPTEYKDVFMRNLSFHQLSLGAVLDMGQPVKIIDLAKQFIRLSGRDDIDIKIVGLRPGEKLYEELLIEDDDVSTDYKDIFIGRRTFYDINTLNQDIESLIKDDVDQLVILKKIVPEFEHRLNG</sequence>
<dbReference type="Gene3D" id="3.90.180.10">
    <property type="entry name" value="Medium-chain alcohol dehydrogenases, catalytic domain"/>
    <property type="match status" value="1"/>
</dbReference>
<name>A1DS54_FRANO</name>
<dbReference type="InterPro" id="IPR020843">
    <property type="entry name" value="ER"/>
</dbReference>
<dbReference type="Pfam" id="PF08240">
    <property type="entry name" value="ADH_N"/>
    <property type="match status" value="1"/>
</dbReference>
<evidence type="ECO:0000259" key="1">
    <source>
        <dbReference type="SMART" id="SM00829"/>
    </source>
</evidence>
<dbReference type="InterPro" id="IPR052733">
    <property type="entry name" value="Chloroplast_QOR"/>
</dbReference>
<dbReference type="SMART" id="SM00829">
    <property type="entry name" value="PKS_ER"/>
    <property type="match status" value="1"/>
</dbReference>
<organism evidence="2">
    <name type="scientific">Francisella novicida</name>
    <dbReference type="NCBI Taxonomy" id="264"/>
    <lineage>
        <taxon>Bacteria</taxon>
        <taxon>Pseudomonadati</taxon>
        <taxon>Pseudomonadota</taxon>
        <taxon>Gammaproteobacteria</taxon>
        <taxon>Thiotrichales</taxon>
        <taxon>Francisellaceae</taxon>
        <taxon>Francisella</taxon>
    </lineage>
</organism>
<dbReference type="InterPro" id="IPR003869">
    <property type="entry name" value="Polysac_CapD-like"/>
</dbReference>
<dbReference type="AlphaFoldDB" id="A1DS54"/>